<evidence type="ECO:0000313" key="1">
    <source>
        <dbReference type="EMBL" id="LAB19795.1"/>
    </source>
</evidence>
<proteinExistence type="predicted"/>
<sequence length="125" mass="14444">MCLRRPSPLFLCQSLRHNVCCKTTLFPKATSTTAGRQTSEQGGFYAVQNQVIKDLLIKCTVFGFHLVEGFLGGRYVRMGWSPRVNRADFNYGLHVITSFYLKRCMCFRWYKRNAIIPHPKVATIY</sequence>
<reference evidence="1" key="2">
    <citation type="submission" date="2017-11" db="EMBL/GenBank/DDBJ databases">
        <title>Coralsnake Venomics: Analyses of Venom Gland Transcriptomes and Proteomes of Six Brazilian Taxa.</title>
        <authorList>
            <person name="Aird S.D."/>
            <person name="Jorge da Silva N."/>
            <person name="Qiu L."/>
            <person name="Villar-Briones A."/>
            <person name="Aparecida-Saddi V."/>
            <person name="Campos-Telles M.P."/>
            <person name="Grau M."/>
            <person name="Mikheyev A.S."/>
        </authorList>
    </citation>
    <scope>NUCLEOTIDE SEQUENCE</scope>
    <source>
        <tissue evidence="1">Venom_gland</tissue>
    </source>
</reference>
<accession>A0A2D4LFL3</accession>
<reference evidence="1" key="1">
    <citation type="submission" date="2017-07" db="EMBL/GenBank/DDBJ databases">
        <authorList>
            <person name="Mikheyev A."/>
            <person name="Grau M."/>
        </authorList>
    </citation>
    <scope>NUCLEOTIDE SEQUENCE</scope>
    <source>
        <tissue evidence="1">Venom_gland</tissue>
    </source>
</reference>
<dbReference type="EMBL" id="IACM01019972">
    <property type="protein sequence ID" value="LAB19795.1"/>
    <property type="molecule type" value="Transcribed_RNA"/>
</dbReference>
<dbReference type="AlphaFoldDB" id="A0A2D4LFL3"/>
<name>A0A2D4LFL3_9SAUR</name>
<organism evidence="1">
    <name type="scientific">Micrurus spixii</name>
    <name type="common">Amazon coral snake</name>
    <dbReference type="NCBI Taxonomy" id="129469"/>
    <lineage>
        <taxon>Eukaryota</taxon>
        <taxon>Metazoa</taxon>
        <taxon>Chordata</taxon>
        <taxon>Craniata</taxon>
        <taxon>Vertebrata</taxon>
        <taxon>Euteleostomi</taxon>
        <taxon>Lepidosauria</taxon>
        <taxon>Squamata</taxon>
        <taxon>Bifurcata</taxon>
        <taxon>Unidentata</taxon>
        <taxon>Episquamata</taxon>
        <taxon>Toxicofera</taxon>
        <taxon>Serpentes</taxon>
        <taxon>Colubroidea</taxon>
        <taxon>Elapidae</taxon>
        <taxon>Elapinae</taxon>
        <taxon>Micrurus</taxon>
    </lineage>
</organism>
<protein>
    <submittedName>
        <fullName evidence="1">Uncharacterized protein</fullName>
    </submittedName>
</protein>